<keyword evidence="3" id="KW-1185">Reference proteome</keyword>
<feature type="region of interest" description="Disordered" evidence="1">
    <location>
        <begin position="1"/>
        <end position="73"/>
    </location>
</feature>
<evidence type="ECO:0000313" key="2">
    <source>
        <dbReference type="EMBL" id="KAK9918379.1"/>
    </source>
</evidence>
<name>A0ABR2Z4H1_9CHLO</name>
<sequence>MAYGGGLQLAGRASRGSPNDLAREGYLKAGSTGSTVAPMEVQVKEERVACRTGSKDEKSTSSAASTISRNDGNNLLEDQAATLKKINSLDS</sequence>
<feature type="compositionally biased region" description="Polar residues" evidence="1">
    <location>
        <begin position="60"/>
        <end position="73"/>
    </location>
</feature>
<accession>A0ABR2Z4H1</accession>
<gene>
    <name evidence="2" type="ORF">WJX75_003613</name>
</gene>
<protein>
    <submittedName>
        <fullName evidence="2">Uncharacterized protein</fullName>
    </submittedName>
</protein>
<dbReference type="EMBL" id="JALJOT010000001">
    <property type="protein sequence ID" value="KAK9918379.1"/>
    <property type="molecule type" value="Genomic_DNA"/>
</dbReference>
<evidence type="ECO:0000313" key="3">
    <source>
        <dbReference type="Proteomes" id="UP001491310"/>
    </source>
</evidence>
<proteinExistence type="predicted"/>
<dbReference type="Proteomes" id="UP001491310">
    <property type="component" value="Unassembled WGS sequence"/>
</dbReference>
<organism evidence="2 3">
    <name type="scientific">Coccomyxa subellipsoidea</name>
    <dbReference type="NCBI Taxonomy" id="248742"/>
    <lineage>
        <taxon>Eukaryota</taxon>
        <taxon>Viridiplantae</taxon>
        <taxon>Chlorophyta</taxon>
        <taxon>core chlorophytes</taxon>
        <taxon>Trebouxiophyceae</taxon>
        <taxon>Trebouxiophyceae incertae sedis</taxon>
        <taxon>Coccomyxaceae</taxon>
        <taxon>Coccomyxa</taxon>
    </lineage>
</organism>
<feature type="compositionally biased region" description="Basic and acidic residues" evidence="1">
    <location>
        <begin position="42"/>
        <end position="59"/>
    </location>
</feature>
<evidence type="ECO:0000256" key="1">
    <source>
        <dbReference type="SAM" id="MobiDB-lite"/>
    </source>
</evidence>
<comment type="caution">
    <text evidence="2">The sequence shown here is derived from an EMBL/GenBank/DDBJ whole genome shotgun (WGS) entry which is preliminary data.</text>
</comment>
<reference evidence="2 3" key="1">
    <citation type="journal article" date="2024" name="Nat. Commun.">
        <title>Phylogenomics reveals the evolutionary origins of lichenization in chlorophyte algae.</title>
        <authorList>
            <person name="Puginier C."/>
            <person name="Libourel C."/>
            <person name="Otte J."/>
            <person name="Skaloud P."/>
            <person name="Haon M."/>
            <person name="Grisel S."/>
            <person name="Petersen M."/>
            <person name="Berrin J.G."/>
            <person name="Delaux P.M."/>
            <person name="Dal Grande F."/>
            <person name="Keller J."/>
        </authorList>
    </citation>
    <scope>NUCLEOTIDE SEQUENCE [LARGE SCALE GENOMIC DNA]</scope>
    <source>
        <strain evidence="2 3">SAG 216-7</strain>
    </source>
</reference>